<keyword evidence="2" id="KW-0808">Transferase</keyword>
<dbReference type="InterPro" id="IPR029063">
    <property type="entry name" value="SAM-dependent_MTases_sf"/>
</dbReference>
<name>A0A481Z5A7_9VIRU</name>
<dbReference type="PANTHER" id="PTHR34203">
    <property type="entry name" value="METHYLTRANSFERASE, FKBM FAMILY PROTEIN"/>
    <property type="match status" value="1"/>
</dbReference>
<sequence>MANKMNIIFTDDLHFSYLPDKTIYIMSHPNPTSKHILSNGIYEKQLIDWARDNYKNSAKIFVDIGAHMGTYSINLAPHFSHTHSFEAQKNTFYCLAGGIALNGLSDKITAHHFALTNPDDSGKTLNLKIISLDGGGSSIRNLANNVDPIATEEVETRTLDQFKLKRIGLIKIDVEGAEIDVLKGAVKTLEENGYPPILFEAWPDPWFEEERKKLMDYVKSLKYTIRKVYKNNMYLATMD</sequence>
<accession>A0A481Z5A7</accession>
<dbReference type="PANTHER" id="PTHR34203:SF15">
    <property type="entry name" value="SLL1173 PROTEIN"/>
    <property type="match status" value="1"/>
</dbReference>
<gene>
    <name evidence="2" type="ORF">LCPAC201_02780</name>
</gene>
<feature type="domain" description="Methyltransferase FkbM" evidence="1">
    <location>
        <begin position="63"/>
        <end position="222"/>
    </location>
</feature>
<organism evidence="2">
    <name type="scientific">Pithovirus LCPAC201</name>
    <dbReference type="NCBI Taxonomy" id="2506591"/>
    <lineage>
        <taxon>Viruses</taxon>
        <taxon>Pithoviruses</taxon>
    </lineage>
</organism>
<protein>
    <submittedName>
        <fullName evidence="2">Putative methyltransferase</fullName>
    </submittedName>
</protein>
<dbReference type="InterPro" id="IPR052514">
    <property type="entry name" value="SAM-dependent_MTase"/>
</dbReference>
<reference evidence="2" key="1">
    <citation type="journal article" date="2019" name="MBio">
        <title>Virus Genomes from Deep Sea Sediments Expand the Ocean Megavirome and Support Independent Origins of Viral Gigantism.</title>
        <authorList>
            <person name="Backstrom D."/>
            <person name="Yutin N."/>
            <person name="Jorgensen S.L."/>
            <person name="Dharamshi J."/>
            <person name="Homa F."/>
            <person name="Zaremba-Niedwiedzka K."/>
            <person name="Spang A."/>
            <person name="Wolf Y.I."/>
            <person name="Koonin E.V."/>
            <person name="Ettema T.J."/>
        </authorList>
    </citation>
    <scope>NUCLEOTIDE SEQUENCE</scope>
</reference>
<dbReference type="GO" id="GO:0008168">
    <property type="term" value="F:methyltransferase activity"/>
    <property type="evidence" value="ECO:0007669"/>
    <property type="project" value="UniProtKB-KW"/>
</dbReference>
<dbReference type="SUPFAM" id="SSF53335">
    <property type="entry name" value="S-adenosyl-L-methionine-dependent methyltransferases"/>
    <property type="match status" value="1"/>
</dbReference>
<evidence type="ECO:0000259" key="1">
    <source>
        <dbReference type="Pfam" id="PF05050"/>
    </source>
</evidence>
<dbReference type="Pfam" id="PF05050">
    <property type="entry name" value="Methyltransf_21"/>
    <property type="match status" value="1"/>
</dbReference>
<dbReference type="Gene3D" id="3.40.50.150">
    <property type="entry name" value="Vaccinia Virus protein VP39"/>
    <property type="match status" value="1"/>
</dbReference>
<evidence type="ECO:0000313" key="2">
    <source>
        <dbReference type="EMBL" id="QBK90977.1"/>
    </source>
</evidence>
<dbReference type="GO" id="GO:0032259">
    <property type="term" value="P:methylation"/>
    <property type="evidence" value="ECO:0007669"/>
    <property type="project" value="UniProtKB-KW"/>
</dbReference>
<dbReference type="NCBIfam" id="TIGR01444">
    <property type="entry name" value="fkbM_fam"/>
    <property type="match status" value="1"/>
</dbReference>
<dbReference type="EMBL" id="MK500505">
    <property type="protein sequence ID" value="QBK90977.1"/>
    <property type="molecule type" value="Genomic_DNA"/>
</dbReference>
<proteinExistence type="predicted"/>
<dbReference type="InterPro" id="IPR006342">
    <property type="entry name" value="FkbM_mtfrase"/>
</dbReference>
<keyword evidence="2" id="KW-0489">Methyltransferase</keyword>